<name>A0A5S5D8I5_9SPHI</name>
<dbReference type="Proteomes" id="UP000325105">
    <property type="component" value="Unassembled WGS sequence"/>
</dbReference>
<evidence type="ECO:0000313" key="1">
    <source>
        <dbReference type="EMBL" id="TYP92271.1"/>
    </source>
</evidence>
<dbReference type="RefSeq" id="WP_148909370.1">
    <property type="nucleotide sequence ID" value="NZ_VNHX01000017.1"/>
</dbReference>
<dbReference type="OrthoDB" id="8765545at2"/>
<dbReference type="AlphaFoldDB" id="A0A5S5D8I5"/>
<dbReference type="Gene3D" id="3.30.565.10">
    <property type="entry name" value="Histidine kinase-like ATPase, C-terminal domain"/>
    <property type="match status" value="1"/>
</dbReference>
<comment type="caution">
    <text evidence="1">The sequence shown here is derived from an EMBL/GenBank/DDBJ whole genome shotgun (WGS) entry which is preliminary data.</text>
</comment>
<proteinExistence type="predicted"/>
<accession>A0A5S5D8I5</accession>
<keyword evidence="2" id="KW-1185">Reference proteome</keyword>
<keyword evidence="1" id="KW-0808">Transferase</keyword>
<dbReference type="EMBL" id="VNHX01000017">
    <property type="protein sequence ID" value="TYP92271.1"/>
    <property type="molecule type" value="Genomic_DNA"/>
</dbReference>
<dbReference type="GO" id="GO:0016301">
    <property type="term" value="F:kinase activity"/>
    <property type="evidence" value="ECO:0007669"/>
    <property type="project" value="UniProtKB-KW"/>
</dbReference>
<reference evidence="1 2" key="1">
    <citation type="submission" date="2019-07" db="EMBL/GenBank/DDBJ databases">
        <title>Genomic Encyclopedia of Archaeal and Bacterial Type Strains, Phase II (KMG-II): from individual species to whole genera.</title>
        <authorList>
            <person name="Goeker M."/>
        </authorList>
    </citation>
    <scope>NUCLEOTIDE SEQUENCE [LARGE SCALE GENOMIC DNA]</scope>
    <source>
        <strain evidence="1 2">DSM 18850</strain>
    </source>
</reference>
<gene>
    <name evidence="1" type="ORF">BC792_11746</name>
</gene>
<dbReference type="SUPFAM" id="SSF55874">
    <property type="entry name" value="ATPase domain of HSP90 chaperone/DNA topoisomerase II/histidine kinase"/>
    <property type="match status" value="1"/>
</dbReference>
<keyword evidence="1" id="KW-0418">Kinase</keyword>
<sequence>MKNSAHITNTSIDAVGLPKDPKYAIAEYIWNGFDAKASKIAISYESNELGYIDSISIEDNGEGIDHRSLNMSFGNFLDSMKKVSLRRTSYVRGRKGKGRFSFSLFAARATWKTRYREGDVIQEYDIIIDGDQKHIYEDSFKIASLKTDTGTTVLLEGIFGLNAGFLESAAFFDFLALEFGWFLFLNRDQQYEITINGRRLRYEHLILENETVHWDIAGTSDSAYNFKVTFVRWREAIGDRYYYYFLNTEKIEVAKELTSFNNNAINFHHSVYVESAFFNVFEQASLAGGQENNLFSEHQHHVIFRKLSAELRNLLERKQKRYVREHVAESTVLHIQNRNILPHYGEEEEEQLRKKQVISLLRELCIAEPRVFVSMKLDYLKAYLGFIDLLLQTNKRGEILAVIDQTLPLGDTEKENIRNILS</sequence>
<evidence type="ECO:0000313" key="2">
    <source>
        <dbReference type="Proteomes" id="UP000325105"/>
    </source>
</evidence>
<organism evidence="1 2">
    <name type="scientific">Sphingobacterium allocomposti</name>
    <dbReference type="NCBI Taxonomy" id="415956"/>
    <lineage>
        <taxon>Bacteria</taxon>
        <taxon>Pseudomonadati</taxon>
        <taxon>Bacteroidota</taxon>
        <taxon>Sphingobacteriia</taxon>
        <taxon>Sphingobacteriales</taxon>
        <taxon>Sphingobacteriaceae</taxon>
        <taxon>Sphingobacterium</taxon>
    </lineage>
</organism>
<dbReference type="Pfam" id="PF13589">
    <property type="entry name" value="HATPase_c_3"/>
    <property type="match status" value="1"/>
</dbReference>
<dbReference type="InterPro" id="IPR036890">
    <property type="entry name" value="HATPase_C_sf"/>
</dbReference>
<protein>
    <submittedName>
        <fullName evidence="1">Histidine kinase/DNA gyrase B/HSP90-like ATPase</fullName>
    </submittedName>
</protein>